<reference evidence="1" key="1">
    <citation type="submission" date="2022-10" db="EMBL/GenBank/DDBJ databases">
        <title>The complete genomes of actinobacterial strains from the NBC collection.</title>
        <authorList>
            <person name="Joergensen T.S."/>
            <person name="Alvarez Arevalo M."/>
            <person name="Sterndorff E.B."/>
            <person name="Faurdal D."/>
            <person name="Vuksanovic O."/>
            <person name="Mourched A.-S."/>
            <person name="Charusanti P."/>
            <person name="Shaw S."/>
            <person name="Blin K."/>
            <person name="Weber T."/>
        </authorList>
    </citation>
    <scope>NUCLEOTIDE SEQUENCE</scope>
    <source>
        <strain evidence="1">NBC_01482</strain>
    </source>
</reference>
<name>A0ABZ1YME2_9NOCA</name>
<gene>
    <name evidence="1" type="ORF">OG563_28010</name>
</gene>
<dbReference type="RefSeq" id="WP_329405639.1">
    <property type="nucleotide sequence ID" value="NZ_CP109441.1"/>
</dbReference>
<dbReference type="SUPFAM" id="SSF54909">
    <property type="entry name" value="Dimeric alpha+beta barrel"/>
    <property type="match status" value="1"/>
</dbReference>
<accession>A0ABZ1YME2</accession>
<dbReference type="EMBL" id="CP109441">
    <property type="protein sequence ID" value="WUV43072.1"/>
    <property type="molecule type" value="Genomic_DNA"/>
</dbReference>
<proteinExistence type="predicted"/>
<evidence type="ECO:0000313" key="2">
    <source>
        <dbReference type="Proteomes" id="UP001432062"/>
    </source>
</evidence>
<keyword evidence="2" id="KW-1185">Reference proteome</keyword>
<evidence type="ECO:0000313" key="1">
    <source>
        <dbReference type="EMBL" id="WUV43072.1"/>
    </source>
</evidence>
<organism evidence="1 2">
    <name type="scientific">Nocardia vinacea</name>
    <dbReference type="NCBI Taxonomy" id="96468"/>
    <lineage>
        <taxon>Bacteria</taxon>
        <taxon>Bacillati</taxon>
        <taxon>Actinomycetota</taxon>
        <taxon>Actinomycetes</taxon>
        <taxon>Mycobacteriales</taxon>
        <taxon>Nocardiaceae</taxon>
        <taxon>Nocardia</taxon>
    </lineage>
</organism>
<protein>
    <submittedName>
        <fullName evidence="1">EthD domain-containing protein</fullName>
    </submittedName>
</protein>
<dbReference type="Proteomes" id="UP001432062">
    <property type="component" value="Chromosome"/>
</dbReference>
<dbReference type="InterPro" id="IPR011008">
    <property type="entry name" value="Dimeric_a/b-barrel"/>
</dbReference>
<sequence length="242" mass="26414">MEKLVFVLRRSDAEATESWCESLRTTVAARLVDLGVAGVTVYVRDAAVQAALMRMVTLDPPIAAAVTVWVEQSYGPEATAAADILAEFATVAHGYLVTESVPLRLDDSVPTRTEGFGNLAFLRRPAELAQAEWLSDWQGRHTAVAIETQSTFGYTQNVVVRATTPDAPAIDAIVEEQFPAAALTDPLVWYGARDAAEFQERVRRMLDSVARIGADRDLDTVSASRYPVLQPFSTRTKQRTGA</sequence>